<evidence type="ECO:0000256" key="6">
    <source>
        <dbReference type="ARBA" id="ARBA00022490"/>
    </source>
</evidence>
<dbReference type="Gene3D" id="3.20.20.80">
    <property type="entry name" value="Glycosidases"/>
    <property type="match status" value="3"/>
</dbReference>
<comment type="subcellular location">
    <subcellularLocation>
        <location evidence="2">Cytoplasm</location>
    </subcellularLocation>
</comment>
<dbReference type="InterPro" id="IPR013783">
    <property type="entry name" value="Ig-like_fold"/>
</dbReference>
<keyword evidence="7" id="KW-0328">Glycosyltransferase</keyword>
<dbReference type="Pfam" id="PF02446">
    <property type="entry name" value="Glyco_hydro_77"/>
    <property type="match status" value="2"/>
</dbReference>
<name>A0ABM6W8I9_9BACT</name>
<dbReference type="Pfam" id="PF00686">
    <property type="entry name" value="CBM_20"/>
    <property type="match status" value="1"/>
</dbReference>
<keyword evidence="6" id="KW-0963">Cytoplasm</keyword>
<dbReference type="InterPro" id="IPR017853">
    <property type="entry name" value="GH"/>
</dbReference>
<dbReference type="SMART" id="SM01065">
    <property type="entry name" value="CBM_2"/>
    <property type="match status" value="1"/>
</dbReference>
<sequence length="795" mass="89676">MTLCFYVQYSSAWGEQLYLSYTCGHTSKVLPMAYFNESFWWLEIEVATPAAFSYHYILNGLAERHSRHISLQHHPSLTIRDVWIPPGEINNTWLTAPFQQHTPEALPAQAGNCTFRVWSPLTRQPLLLVGNLPELGSWDVRQAIPLHRSAAGYFTANVHLPEGRHVAYKYLRGGGYEPGENRRVVTAAQTLVQDGFTRFPENAPKAAGVAVPVFSLRSESSCGVGEFNDIPLLADWVEATGQRVIQLLPVNDTTVNYSFTDSYPYAVVSAFALHPVYVNVQAVADGITPGSQVVPALPPDYETTRARLNAAPLLDYEAVIRYKMQCLEQLYAHHTASDAFRRWVQENGSWLEPYAMFCSKRDGGRDAAFYHFVQYHLHLQLAHAVDDARSRGIAVKGDLPIGLSLQSVDVAAFPSLFHTGVQAGAPPDEFAVNGQNWGFPTYNWPAMEAEGYAWWKQRLRHMARYFSAFRIDHILGFFRIWQIPRHAVHGILGYFEPALPFSENELQEWGIPFSRERYCEPYITDILLYHIFSTQAVTVKAICLEPSGGGQYRLLPPFRTQAAVLAAGLAPDITEGLLQLLGNVLLIEPEPGRFHPRFNLQLTSSFEALEADVQQRLATLAEHFFYRRHNALWEQEAMKKLPVLQNATNMLVCGEDLGMVPAGVPAVMRRLGILSLEVQHMPKQEGRRPADAPYLSVVTPSTHDMPTLRNWYAGPAADAIREQLRSPAMWCIPQLQDWLALDPSLPKLPPEQERINNPAVMPWYWRYRMPLTLEELLKATGLNALVRQLVRDSGR</sequence>
<proteinExistence type="inferred from homology"/>
<dbReference type="SUPFAM" id="SSF49452">
    <property type="entry name" value="Starch-binding domain-like"/>
    <property type="match status" value="1"/>
</dbReference>
<evidence type="ECO:0000256" key="7">
    <source>
        <dbReference type="ARBA" id="ARBA00022676"/>
    </source>
</evidence>
<dbReference type="InterPro" id="IPR002044">
    <property type="entry name" value="CBM20"/>
</dbReference>
<evidence type="ECO:0000313" key="14">
    <source>
        <dbReference type="Proteomes" id="UP000246099"/>
    </source>
</evidence>
<gene>
    <name evidence="13" type="ORF">DLD77_00340</name>
</gene>
<protein>
    <recommendedName>
        <fullName evidence="5">4-alpha-glucanotransferase</fullName>
        <ecNumber evidence="4">2.4.1.25</ecNumber>
    </recommendedName>
    <alternativeName>
        <fullName evidence="10">Amylomaltase</fullName>
    </alternativeName>
    <alternativeName>
        <fullName evidence="11">Disproportionating enzyme</fullName>
    </alternativeName>
</protein>
<feature type="domain" description="CBM20" evidence="12">
    <location>
        <begin position="107"/>
        <end position="203"/>
    </location>
</feature>
<organism evidence="13 14">
    <name type="scientific">Chitinophaga alhagiae</name>
    <dbReference type="NCBI Taxonomy" id="2203219"/>
    <lineage>
        <taxon>Bacteria</taxon>
        <taxon>Pseudomonadati</taxon>
        <taxon>Bacteroidota</taxon>
        <taxon>Chitinophagia</taxon>
        <taxon>Chitinophagales</taxon>
        <taxon>Chitinophagaceae</taxon>
        <taxon>Chitinophaga</taxon>
    </lineage>
</organism>
<comment type="similarity">
    <text evidence="3">Belongs to the disproportionating enzyme family.</text>
</comment>
<evidence type="ECO:0000256" key="1">
    <source>
        <dbReference type="ARBA" id="ARBA00000439"/>
    </source>
</evidence>
<dbReference type="EMBL" id="CP029600">
    <property type="protein sequence ID" value="AWO00263.1"/>
    <property type="molecule type" value="Genomic_DNA"/>
</dbReference>
<dbReference type="RefSeq" id="WP_119075480.1">
    <property type="nucleotide sequence ID" value="NZ_CP029600.1"/>
</dbReference>
<dbReference type="InterPro" id="IPR003385">
    <property type="entry name" value="Glyco_hydro_77"/>
</dbReference>
<evidence type="ECO:0000256" key="5">
    <source>
        <dbReference type="ARBA" id="ARBA00020295"/>
    </source>
</evidence>
<keyword evidence="14" id="KW-1185">Reference proteome</keyword>
<evidence type="ECO:0000256" key="10">
    <source>
        <dbReference type="ARBA" id="ARBA00031423"/>
    </source>
</evidence>
<dbReference type="SUPFAM" id="SSF51445">
    <property type="entry name" value="(Trans)glycosidases"/>
    <property type="match status" value="1"/>
</dbReference>
<evidence type="ECO:0000256" key="4">
    <source>
        <dbReference type="ARBA" id="ARBA00012560"/>
    </source>
</evidence>
<keyword evidence="8" id="KW-0808">Transferase</keyword>
<dbReference type="PANTHER" id="PTHR32518:SF3">
    <property type="entry name" value="4-ALPHA-GLUCANOTRANSFERASE"/>
    <property type="match status" value="1"/>
</dbReference>
<comment type="catalytic activity">
    <reaction evidence="1">
        <text>Transfers a segment of a (1-&gt;4)-alpha-D-glucan to a new position in an acceptor, which may be glucose or a (1-&gt;4)-alpha-D-glucan.</text>
        <dbReference type="EC" id="2.4.1.25"/>
    </reaction>
</comment>
<reference evidence="13 14" key="1">
    <citation type="submission" date="2018-05" db="EMBL/GenBank/DDBJ databases">
        <title>Chitinophaga sp. nov., isolated from rhizosphere soil of Alhagi.</title>
        <authorList>
            <person name="Liu Y."/>
        </authorList>
    </citation>
    <scope>NUCLEOTIDE SEQUENCE [LARGE SCALE GENOMIC DNA]</scope>
    <source>
        <strain evidence="13 14">T22</strain>
    </source>
</reference>
<dbReference type="PANTHER" id="PTHR32518">
    <property type="match status" value="1"/>
</dbReference>
<dbReference type="InterPro" id="IPR013784">
    <property type="entry name" value="Carb-bd-like_fold"/>
</dbReference>
<keyword evidence="9" id="KW-0119">Carbohydrate metabolism</keyword>
<dbReference type="Gene3D" id="2.60.40.10">
    <property type="entry name" value="Immunoglobulins"/>
    <property type="match status" value="1"/>
</dbReference>
<dbReference type="PROSITE" id="PS51166">
    <property type="entry name" value="CBM20"/>
    <property type="match status" value="1"/>
</dbReference>
<dbReference type="Proteomes" id="UP000246099">
    <property type="component" value="Chromosome"/>
</dbReference>
<evidence type="ECO:0000256" key="3">
    <source>
        <dbReference type="ARBA" id="ARBA00005684"/>
    </source>
</evidence>
<evidence type="ECO:0000259" key="12">
    <source>
        <dbReference type="PROSITE" id="PS51166"/>
    </source>
</evidence>
<evidence type="ECO:0000256" key="2">
    <source>
        <dbReference type="ARBA" id="ARBA00004496"/>
    </source>
</evidence>
<accession>A0ABM6W8I9</accession>
<evidence type="ECO:0000256" key="9">
    <source>
        <dbReference type="ARBA" id="ARBA00023277"/>
    </source>
</evidence>
<evidence type="ECO:0000256" key="11">
    <source>
        <dbReference type="ARBA" id="ARBA00031501"/>
    </source>
</evidence>
<evidence type="ECO:0000256" key="8">
    <source>
        <dbReference type="ARBA" id="ARBA00022679"/>
    </source>
</evidence>
<dbReference type="EC" id="2.4.1.25" evidence="4"/>
<evidence type="ECO:0000313" key="13">
    <source>
        <dbReference type="EMBL" id="AWO00263.1"/>
    </source>
</evidence>